<reference evidence="1 2" key="1">
    <citation type="submission" date="2023-08" db="EMBL/GenBank/DDBJ databases">
        <title>A Necator americanus chromosomal reference genome.</title>
        <authorList>
            <person name="Ilik V."/>
            <person name="Petrzelkova K.J."/>
            <person name="Pardy F."/>
            <person name="Fuh T."/>
            <person name="Niatou-Singa F.S."/>
            <person name="Gouil Q."/>
            <person name="Baker L."/>
            <person name="Ritchie M.E."/>
            <person name="Jex A.R."/>
            <person name="Gazzola D."/>
            <person name="Li H."/>
            <person name="Toshio Fujiwara R."/>
            <person name="Zhan B."/>
            <person name="Aroian R.V."/>
            <person name="Pafco B."/>
            <person name="Schwarz E.M."/>
        </authorList>
    </citation>
    <scope>NUCLEOTIDE SEQUENCE [LARGE SCALE GENOMIC DNA]</scope>
    <source>
        <strain evidence="1 2">Aroian</strain>
        <tissue evidence="1">Whole animal</tissue>
    </source>
</reference>
<comment type="caution">
    <text evidence="1">The sequence shown here is derived from an EMBL/GenBank/DDBJ whole genome shotgun (WGS) entry which is preliminary data.</text>
</comment>
<evidence type="ECO:0000313" key="1">
    <source>
        <dbReference type="EMBL" id="KAK6749769.1"/>
    </source>
</evidence>
<evidence type="ECO:0000313" key="2">
    <source>
        <dbReference type="Proteomes" id="UP001303046"/>
    </source>
</evidence>
<gene>
    <name evidence="1" type="primary">Necator_chrIV.g15319</name>
    <name evidence="1" type="ORF">RB195_002024</name>
</gene>
<name>A0ABR1DH86_NECAM</name>
<sequence>MFSKCRTDAFRKMSMKCFALSYNIKKEERLLEMHKSNFVENGTNINFRSSVKASEANSTESLKSGFSRTFRLYHFIDPGGLNALVGFNPPMDRADAAAPLIAPE</sequence>
<organism evidence="1 2">
    <name type="scientific">Necator americanus</name>
    <name type="common">Human hookworm</name>
    <dbReference type="NCBI Taxonomy" id="51031"/>
    <lineage>
        <taxon>Eukaryota</taxon>
        <taxon>Metazoa</taxon>
        <taxon>Ecdysozoa</taxon>
        <taxon>Nematoda</taxon>
        <taxon>Chromadorea</taxon>
        <taxon>Rhabditida</taxon>
        <taxon>Rhabditina</taxon>
        <taxon>Rhabditomorpha</taxon>
        <taxon>Strongyloidea</taxon>
        <taxon>Ancylostomatidae</taxon>
        <taxon>Bunostominae</taxon>
        <taxon>Necator</taxon>
    </lineage>
</organism>
<dbReference type="Proteomes" id="UP001303046">
    <property type="component" value="Unassembled WGS sequence"/>
</dbReference>
<proteinExistence type="predicted"/>
<protein>
    <submittedName>
        <fullName evidence="1">Uncharacterized protein</fullName>
    </submittedName>
</protein>
<accession>A0ABR1DH86</accession>
<dbReference type="EMBL" id="JAVFWL010000004">
    <property type="protein sequence ID" value="KAK6749769.1"/>
    <property type="molecule type" value="Genomic_DNA"/>
</dbReference>
<keyword evidence="2" id="KW-1185">Reference proteome</keyword>